<accession>A0A4Q0YJ15</accession>
<gene>
    <name evidence="2" type="ORF">CS022_23285</name>
</gene>
<evidence type="ECO:0000256" key="1">
    <source>
        <dbReference type="SAM" id="SignalP"/>
    </source>
</evidence>
<keyword evidence="3" id="KW-1185">Reference proteome</keyword>
<comment type="caution">
    <text evidence="2">The sequence shown here is derived from an EMBL/GenBank/DDBJ whole genome shotgun (WGS) entry which is preliminary data.</text>
</comment>
<reference evidence="2 3" key="1">
    <citation type="submission" date="2017-10" db="EMBL/GenBank/DDBJ databases">
        <title>Nyctiphanis sp. nov., isolated from the stomach of the euphausiid Nyctiphanes simplex (Hansen, 1911) in the Gulf of California.</title>
        <authorList>
            <person name="Gomez-Gil B."/>
            <person name="Aguilar-Mendez M."/>
            <person name="Lopez-Cortes A."/>
            <person name="Gomez-Gutierrez J."/>
            <person name="Roque A."/>
            <person name="Lang E."/>
            <person name="Gonzalez-Castillo A."/>
        </authorList>
    </citation>
    <scope>NUCLEOTIDE SEQUENCE [LARGE SCALE GENOMIC DNA]</scope>
    <source>
        <strain evidence="2 3">CAIM 600</strain>
    </source>
</reference>
<sequence length="95" mass="9094">MIISTIVCGLAACVAAAAPAVATGVAVGAGAALGVCAVKALKPVVGGVIDLAKKAIGGLLGAIFGGGNKPEPEKPPCGCPSGYARKQHCHSHSYG</sequence>
<dbReference type="EMBL" id="PEIB01000050">
    <property type="protein sequence ID" value="RXJ70403.1"/>
    <property type="molecule type" value="Genomic_DNA"/>
</dbReference>
<organism evidence="2 3">
    <name type="scientific">Veronia nyctiphanis</name>
    <dbReference type="NCBI Taxonomy" id="1278244"/>
    <lineage>
        <taxon>Bacteria</taxon>
        <taxon>Pseudomonadati</taxon>
        <taxon>Pseudomonadota</taxon>
        <taxon>Gammaproteobacteria</taxon>
        <taxon>Vibrionales</taxon>
        <taxon>Vibrionaceae</taxon>
        <taxon>Veronia</taxon>
    </lineage>
</organism>
<dbReference type="AlphaFoldDB" id="A0A4Q0YJ15"/>
<proteinExistence type="predicted"/>
<feature type="signal peptide" evidence="1">
    <location>
        <begin position="1"/>
        <end position="22"/>
    </location>
</feature>
<feature type="chain" id="PRO_5020709879" evidence="1">
    <location>
        <begin position="23"/>
        <end position="95"/>
    </location>
</feature>
<keyword evidence="1" id="KW-0732">Signal</keyword>
<evidence type="ECO:0000313" key="2">
    <source>
        <dbReference type="EMBL" id="RXJ70403.1"/>
    </source>
</evidence>
<protein>
    <submittedName>
        <fullName evidence="2">Uncharacterized protein</fullName>
    </submittedName>
</protein>
<evidence type="ECO:0000313" key="3">
    <source>
        <dbReference type="Proteomes" id="UP000290287"/>
    </source>
</evidence>
<dbReference type="Proteomes" id="UP000290287">
    <property type="component" value="Unassembled WGS sequence"/>
</dbReference>
<dbReference type="RefSeq" id="WP_129124253.1">
    <property type="nucleotide sequence ID" value="NZ_PEIB01000050.1"/>
</dbReference>
<name>A0A4Q0YJ15_9GAMM</name>